<evidence type="ECO:0000313" key="1">
    <source>
        <dbReference type="EMBL" id="EFQ94326.1"/>
    </source>
</evidence>
<organism evidence="2">
    <name type="scientific">Pyrenophora teres f. teres (strain 0-1)</name>
    <name type="common">Barley net blotch fungus</name>
    <name type="synonym">Drechslera teres f. teres</name>
    <dbReference type="NCBI Taxonomy" id="861557"/>
    <lineage>
        <taxon>Eukaryota</taxon>
        <taxon>Fungi</taxon>
        <taxon>Dikarya</taxon>
        <taxon>Ascomycota</taxon>
        <taxon>Pezizomycotina</taxon>
        <taxon>Dothideomycetes</taxon>
        <taxon>Pleosporomycetidae</taxon>
        <taxon>Pleosporales</taxon>
        <taxon>Pleosporineae</taxon>
        <taxon>Pleosporaceae</taxon>
        <taxon>Pyrenophora</taxon>
    </lineage>
</organism>
<dbReference type="KEGG" id="pte:PTT_08027"/>
<evidence type="ECO:0000313" key="2">
    <source>
        <dbReference type="Proteomes" id="UP000001067"/>
    </source>
</evidence>
<sequence length="57" mass="6678">NNLRIKRPKKNVQIDYLRKSARNATIRKHIYDAVKLDTSAETTQRIIPEDRELLESG</sequence>
<dbReference type="EMBL" id="GL533380">
    <property type="protein sequence ID" value="EFQ94326.1"/>
    <property type="molecule type" value="Genomic_DNA"/>
</dbReference>
<dbReference type="AlphaFoldDB" id="E3RIX3"/>
<dbReference type="Proteomes" id="UP000001067">
    <property type="component" value="Unassembled WGS sequence"/>
</dbReference>
<protein>
    <submittedName>
        <fullName evidence="1">Uncharacterized protein</fullName>
    </submittedName>
</protein>
<gene>
    <name evidence="1" type="ORF">PTT_08027</name>
</gene>
<reference evidence="1 2" key="1">
    <citation type="journal article" date="2010" name="Genome Biol.">
        <title>A first genome assembly of the barley fungal pathogen Pyrenophora teres f. teres.</title>
        <authorList>
            <person name="Ellwood S.R."/>
            <person name="Liu Z."/>
            <person name="Syme R.A."/>
            <person name="Lai Z."/>
            <person name="Hane J.K."/>
            <person name="Keiper F."/>
            <person name="Moffat C.S."/>
            <person name="Oliver R.P."/>
            <person name="Friesen T.L."/>
        </authorList>
    </citation>
    <scope>NUCLEOTIDE SEQUENCE [LARGE SCALE GENOMIC DNA]</scope>
    <source>
        <strain evidence="1 2">0-1</strain>
    </source>
</reference>
<proteinExistence type="predicted"/>
<dbReference type="HOGENOM" id="CLU_3002209_0_0_1"/>
<keyword evidence="2" id="KW-1185">Reference proteome</keyword>
<feature type="non-terminal residue" evidence="1">
    <location>
        <position position="1"/>
    </location>
</feature>
<accession>E3RIX3</accession>
<name>E3RIX3_PYRTT</name>